<feature type="binding site" description="axial binding residue" evidence="3">
    <location>
        <position position="95"/>
    </location>
    <ligand>
        <name>heme</name>
        <dbReference type="ChEBI" id="CHEBI:30413"/>
    </ligand>
    <ligandPart>
        <name>Fe</name>
        <dbReference type="ChEBI" id="CHEBI:18248"/>
    </ligandPart>
</feature>
<organism evidence="5 6">
    <name type="scientific">Pristionchus entomophagus</name>
    <dbReference type="NCBI Taxonomy" id="358040"/>
    <lineage>
        <taxon>Eukaryota</taxon>
        <taxon>Metazoa</taxon>
        <taxon>Ecdysozoa</taxon>
        <taxon>Nematoda</taxon>
        <taxon>Chromadorea</taxon>
        <taxon>Rhabditida</taxon>
        <taxon>Rhabditina</taxon>
        <taxon>Diplogasteromorpha</taxon>
        <taxon>Diplogasteroidea</taxon>
        <taxon>Neodiplogasteridae</taxon>
        <taxon>Pristionchus</taxon>
    </lineage>
</organism>
<dbReference type="SUPFAM" id="SSF48264">
    <property type="entry name" value="Cytochrome P450"/>
    <property type="match status" value="1"/>
</dbReference>
<dbReference type="Gene3D" id="1.10.630.10">
    <property type="entry name" value="Cytochrome P450"/>
    <property type="match status" value="1"/>
</dbReference>
<dbReference type="PRINTS" id="PR00463">
    <property type="entry name" value="EP450I"/>
</dbReference>
<dbReference type="PANTHER" id="PTHR24284">
    <property type="entry name" value="CYTOCHROME P450 FAMILY"/>
    <property type="match status" value="1"/>
</dbReference>
<feature type="non-terminal residue" evidence="5">
    <location>
        <position position="1"/>
    </location>
</feature>
<dbReference type="GO" id="GO:0016705">
    <property type="term" value="F:oxidoreductase activity, acting on paired donors, with incorporation or reduction of molecular oxygen"/>
    <property type="evidence" value="ECO:0007669"/>
    <property type="project" value="InterPro"/>
</dbReference>
<comment type="similarity">
    <text evidence="1 4">Belongs to the cytochrome P450 family.</text>
</comment>
<comment type="caution">
    <text evidence="5">The sequence shown here is derived from an EMBL/GenBank/DDBJ whole genome shotgun (WGS) entry which is preliminary data.</text>
</comment>
<evidence type="ECO:0000313" key="5">
    <source>
        <dbReference type="EMBL" id="GMS92815.1"/>
    </source>
</evidence>
<keyword evidence="4" id="KW-0560">Oxidoreductase</keyword>
<keyword evidence="3 4" id="KW-0408">Iron</keyword>
<dbReference type="InterPro" id="IPR002401">
    <property type="entry name" value="Cyt_P450_E_grp-I"/>
</dbReference>
<comment type="cofactor">
    <cofactor evidence="3">
        <name>heme</name>
        <dbReference type="ChEBI" id="CHEBI:30413"/>
    </cofactor>
</comment>
<keyword evidence="3 4" id="KW-0349">Heme</keyword>
<accession>A0AAV5TCD4</accession>
<dbReference type="InterPro" id="IPR001128">
    <property type="entry name" value="Cyt_P450"/>
</dbReference>
<dbReference type="GO" id="GO:0020037">
    <property type="term" value="F:heme binding"/>
    <property type="evidence" value="ECO:0007669"/>
    <property type="project" value="InterPro"/>
</dbReference>
<evidence type="ECO:0000313" key="6">
    <source>
        <dbReference type="Proteomes" id="UP001432027"/>
    </source>
</evidence>
<evidence type="ECO:0000256" key="2">
    <source>
        <dbReference type="ARBA" id="ARBA00023033"/>
    </source>
</evidence>
<dbReference type="GO" id="GO:0004497">
    <property type="term" value="F:monooxygenase activity"/>
    <property type="evidence" value="ECO:0007669"/>
    <property type="project" value="UniProtKB-KW"/>
</dbReference>
<evidence type="ECO:0000256" key="3">
    <source>
        <dbReference type="PIRSR" id="PIRSR602401-1"/>
    </source>
</evidence>
<gene>
    <name evidence="5" type="ORF">PENTCL1PPCAC_14990</name>
</gene>
<proteinExistence type="inferred from homology"/>
<sequence length="147" mass="16624">KMPYVRACVLELQRFANVLATNVQRVTERDVVIRGQTIPAGTWVNGDIHYLMANDPVFDKPEEFCPERYLSADGATLKKDLMERTLPFSLGKRVCAGEGLARVELFLCVTSTFQHFKISPSPGREIDLEPKSGTFLIPKQQNLKIER</sequence>
<reference evidence="5" key="1">
    <citation type="submission" date="2023-10" db="EMBL/GenBank/DDBJ databases">
        <title>Genome assembly of Pristionchus species.</title>
        <authorList>
            <person name="Yoshida K."/>
            <person name="Sommer R.J."/>
        </authorList>
    </citation>
    <scope>NUCLEOTIDE SEQUENCE</scope>
    <source>
        <strain evidence="5">RS0144</strain>
    </source>
</reference>
<dbReference type="Pfam" id="PF00067">
    <property type="entry name" value="p450"/>
    <property type="match status" value="1"/>
</dbReference>
<dbReference type="AlphaFoldDB" id="A0AAV5TCD4"/>
<dbReference type="EMBL" id="BTSX01000004">
    <property type="protein sequence ID" value="GMS92815.1"/>
    <property type="molecule type" value="Genomic_DNA"/>
</dbReference>
<dbReference type="InterPro" id="IPR036396">
    <property type="entry name" value="Cyt_P450_sf"/>
</dbReference>
<keyword evidence="2 4" id="KW-0503">Monooxygenase</keyword>
<evidence type="ECO:0000256" key="4">
    <source>
        <dbReference type="RuleBase" id="RU000461"/>
    </source>
</evidence>
<keyword evidence="6" id="KW-1185">Reference proteome</keyword>
<dbReference type="GO" id="GO:0005506">
    <property type="term" value="F:iron ion binding"/>
    <property type="evidence" value="ECO:0007669"/>
    <property type="project" value="InterPro"/>
</dbReference>
<name>A0AAV5TCD4_9BILA</name>
<dbReference type="Proteomes" id="UP001432027">
    <property type="component" value="Unassembled WGS sequence"/>
</dbReference>
<evidence type="ECO:0008006" key="7">
    <source>
        <dbReference type="Google" id="ProtNLM"/>
    </source>
</evidence>
<keyword evidence="3 4" id="KW-0479">Metal-binding</keyword>
<evidence type="ECO:0000256" key="1">
    <source>
        <dbReference type="ARBA" id="ARBA00010617"/>
    </source>
</evidence>
<dbReference type="PROSITE" id="PS00086">
    <property type="entry name" value="CYTOCHROME_P450"/>
    <property type="match status" value="1"/>
</dbReference>
<dbReference type="PANTHER" id="PTHR24284:SF1">
    <property type="entry name" value="CYTOCHROME P450 FAMILY"/>
    <property type="match status" value="1"/>
</dbReference>
<feature type="non-terminal residue" evidence="5">
    <location>
        <position position="147"/>
    </location>
</feature>
<dbReference type="PRINTS" id="PR00385">
    <property type="entry name" value="P450"/>
</dbReference>
<protein>
    <recommendedName>
        <fullName evidence="7">Cytochrome P450</fullName>
    </recommendedName>
</protein>
<dbReference type="InterPro" id="IPR017972">
    <property type="entry name" value="Cyt_P450_CS"/>
</dbReference>